<dbReference type="GO" id="GO:0005929">
    <property type="term" value="C:cilium"/>
    <property type="evidence" value="ECO:0007669"/>
    <property type="project" value="UniProtKB-SubCell"/>
</dbReference>
<dbReference type="Pfam" id="PF00627">
    <property type="entry name" value="UBA"/>
    <property type="match status" value="1"/>
</dbReference>
<dbReference type="Pfam" id="PF02761">
    <property type="entry name" value="Cbl_N2"/>
    <property type="match status" value="1"/>
</dbReference>
<keyword evidence="9" id="KW-0963">Cytoplasm</keyword>
<dbReference type="InterPro" id="IPR003153">
    <property type="entry name" value="Adaptor_Cbl_N_hlx"/>
</dbReference>
<proteinExistence type="predicted"/>
<dbReference type="InterPro" id="IPR036860">
    <property type="entry name" value="SH2_dom_sf"/>
</dbReference>
<gene>
    <name evidence="29" type="primary">cbl</name>
</gene>
<dbReference type="SMART" id="SM00184">
    <property type="entry name" value="RING"/>
    <property type="match status" value="1"/>
</dbReference>
<comment type="domain">
    <text evidence="24">The N-terminus is composed of the phosphotyrosine binding (PTB) domain, a short linker region and the RING-type zinc finger. The PTB domain, which is also called TKB (tyrosine kinase binding) domain, is composed of three different subdomains: a four-helix bundle (4H), a calcium-binding EF hand and a divergent SH2 domain.</text>
</comment>
<dbReference type="PROSITE" id="PS51506">
    <property type="entry name" value="CBL_PTB"/>
    <property type="match status" value="1"/>
</dbReference>
<keyword evidence="30" id="KW-1185">Reference proteome</keyword>
<dbReference type="Pfam" id="PF02262">
    <property type="entry name" value="Cbl_N"/>
    <property type="match status" value="1"/>
</dbReference>
<evidence type="ECO:0000256" key="24">
    <source>
        <dbReference type="RuleBase" id="RU367001"/>
    </source>
</evidence>
<dbReference type="InterPro" id="IPR017907">
    <property type="entry name" value="Znf_RING_CS"/>
</dbReference>
<reference evidence="29" key="2">
    <citation type="submission" date="2025-09" db="UniProtKB">
        <authorList>
            <consortium name="Ensembl"/>
        </authorList>
    </citation>
    <scope>IDENTIFICATION</scope>
</reference>
<dbReference type="EC" id="2.3.2.27" evidence="7 24"/>
<evidence type="ECO:0000256" key="22">
    <source>
        <dbReference type="ARBA" id="ARBA00067639"/>
    </source>
</evidence>
<dbReference type="InterPro" id="IPR024159">
    <property type="entry name" value="Cbl_PTB"/>
</dbReference>
<reference evidence="29" key="1">
    <citation type="submission" date="2025-08" db="UniProtKB">
        <authorList>
            <consortium name="Ensembl"/>
        </authorList>
    </citation>
    <scope>IDENTIFICATION</scope>
</reference>
<dbReference type="GO" id="GO:0007166">
    <property type="term" value="P:cell surface receptor signaling pathway"/>
    <property type="evidence" value="ECO:0007669"/>
    <property type="project" value="InterPro"/>
</dbReference>
<dbReference type="Ensembl" id="ENSSGRT00000081750.1">
    <property type="protein sequence ID" value="ENSSGRP00000076794.1"/>
    <property type="gene ID" value="ENSSGRG00000038555.1"/>
</dbReference>
<dbReference type="Gene3D" id="1.10.238.10">
    <property type="entry name" value="EF-hand"/>
    <property type="match status" value="1"/>
</dbReference>
<dbReference type="GO" id="GO:0008270">
    <property type="term" value="F:zinc ion binding"/>
    <property type="evidence" value="ECO:0007669"/>
    <property type="project" value="UniProtKB-KW"/>
</dbReference>
<evidence type="ECO:0000256" key="5">
    <source>
        <dbReference type="ARBA" id="ARBA00004555"/>
    </source>
</evidence>
<name>A0A672QL68_SINGR</name>
<evidence type="ECO:0000313" key="30">
    <source>
        <dbReference type="Proteomes" id="UP000472262"/>
    </source>
</evidence>
<dbReference type="PANTHER" id="PTHR23007:SF5">
    <property type="entry name" value="E3 UBIQUITIN-PROTEIN LIGASE CBL"/>
    <property type="match status" value="1"/>
</dbReference>
<feature type="region of interest" description="Disordered" evidence="25">
    <location>
        <begin position="626"/>
        <end position="674"/>
    </location>
</feature>
<keyword evidence="16 24" id="KW-0862">Zinc</keyword>
<dbReference type="SUPFAM" id="SSF47668">
    <property type="entry name" value="N-terminal domain of cbl (N-cbl)"/>
    <property type="match status" value="1"/>
</dbReference>
<dbReference type="GO" id="GO:0005886">
    <property type="term" value="C:plasma membrane"/>
    <property type="evidence" value="ECO:0007669"/>
    <property type="project" value="UniProtKB-SubCell"/>
</dbReference>
<dbReference type="CDD" id="cd09920">
    <property type="entry name" value="SH2_Cbl-b_TKB"/>
    <property type="match status" value="1"/>
</dbReference>
<dbReference type="AlphaFoldDB" id="A0A672QL68"/>
<evidence type="ECO:0000259" key="26">
    <source>
        <dbReference type="PROSITE" id="PS50030"/>
    </source>
</evidence>
<dbReference type="GO" id="GO:0046875">
    <property type="term" value="F:ephrin receptor binding"/>
    <property type="evidence" value="ECO:0007669"/>
    <property type="project" value="UniProtKB-ARBA"/>
</dbReference>
<dbReference type="SMART" id="SM00165">
    <property type="entry name" value="UBA"/>
    <property type="match status" value="1"/>
</dbReference>
<keyword evidence="21" id="KW-0966">Cell projection</keyword>
<keyword evidence="14 23" id="KW-0863">Zinc-finger</keyword>
<evidence type="ECO:0000256" key="20">
    <source>
        <dbReference type="ARBA" id="ARBA00023136"/>
    </source>
</evidence>
<dbReference type="Pfam" id="PF02762">
    <property type="entry name" value="Cbl_N3"/>
    <property type="match status" value="1"/>
</dbReference>
<keyword evidence="12 24" id="KW-0479">Metal-binding</keyword>
<dbReference type="GO" id="GO:0016567">
    <property type="term" value="P:protein ubiquitination"/>
    <property type="evidence" value="ECO:0007669"/>
    <property type="project" value="UniProtKB-UniPathway"/>
</dbReference>
<evidence type="ECO:0000256" key="21">
    <source>
        <dbReference type="ARBA" id="ARBA00023273"/>
    </source>
</evidence>
<comment type="subcellular location">
    <subcellularLocation>
        <location evidence="3">Cell membrane</location>
    </subcellularLocation>
    <subcellularLocation>
        <location evidence="2">Cell projection</location>
        <location evidence="2">Cilium</location>
    </subcellularLocation>
    <subcellularLocation>
        <location evidence="4">Cytoplasm</location>
    </subcellularLocation>
    <subcellularLocation>
        <location evidence="5">Golgi apparatus</location>
    </subcellularLocation>
</comment>
<dbReference type="GO" id="GO:0006511">
    <property type="term" value="P:ubiquitin-dependent protein catabolic process"/>
    <property type="evidence" value="ECO:0007669"/>
    <property type="project" value="UniProtKB-ARBA"/>
</dbReference>
<dbReference type="InterPro" id="IPR011992">
    <property type="entry name" value="EF-hand-dom_pair"/>
</dbReference>
<keyword evidence="13" id="KW-0677">Repeat</keyword>
<dbReference type="Gene3D" id="3.30.40.10">
    <property type="entry name" value="Zinc/RING finger domain, C3HC4 (zinc finger)"/>
    <property type="match status" value="1"/>
</dbReference>
<dbReference type="GO" id="GO:0005794">
    <property type="term" value="C:Golgi apparatus"/>
    <property type="evidence" value="ECO:0007669"/>
    <property type="project" value="UniProtKB-SubCell"/>
</dbReference>
<evidence type="ECO:0000256" key="15">
    <source>
        <dbReference type="ARBA" id="ARBA00022786"/>
    </source>
</evidence>
<dbReference type="FunFam" id="3.30.505.10:FF:000154">
    <property type="entry name" value="E3 ubiquitin-protein ligase CBL"/>
    <property type="match status" value="1"/>
</dbReference>
<dbReference type="SUPFAM" id="SSF47473">
    <property type="entry name" value="EF-hand"/>
    <property type="match status" value="1"/>
</dbReference>
<feature type="compositionally biased region" description="Pro residues" evidence="25">
    <location>
        <begin position="478"/>
        <end position="493"/>
    </location>
</feature>
<dbReference type="CDD" id="cd14393">
    <property type="entry name" value="UBA_c-Cbl"/>
    <property type="match status" value="1"/>
</dbReference>
<dbReference type="GO" id="GO:0045121">
    <property type="term" value="C:membrane raft"/>
    <property type="evidence" value="ECO:0007669"/>
    <property type="project" value="TreeGrafter"/>
</dbReference>
<comment type="catalytic activity">
    <reaction evidence="1 24">
        <text>S-ubiquitinyl-[E2 ubiquitin-conjugating enzyme]-L-cysteine + [acceptor protein]-L-lysine = [E2 ubiquitin-conjugating enzyme]-L-cysteine + N(6)-ubiquitinyl-[acceptor protein]-L-lysine.</text>
        <dbReference type="EC" id="2.3.2.27"/>
    </reaction>
</comment>
<evidence type="ECO:0000256" key="14">
    <source>
        <dbReference type="ARBA" id="ARBA00022771"/>
    </source>
</evidence>
<evidence type="ECO:0000256" key="18">
    <source>
        <dbReference type="ARBA" id="ARBA00022843"/>
    </source>
</evidence>
<evidence type="ECO:0000256" key="13">
    <source>
        <dbReference type="ARBA" id="ARBA00022737"/>
    </source>
</evidence>
<feature type="domain" description="RING-type" evidence="27">
    <location>
        <begin position="365"/>
        <end position="404"/>
    </location>
</feature>
<dbReference type="InterPro" id="IPR018957">
    <property type="entry name" value="Znf_C3HC4_RING-type"/>
</dbReference>
<dbReference type="GO" id="GO:0017124">
    <property type="term" value="F:SH3 domain binding"/>
    <property type="evidence" value="ECO:0007669"/>
    <property type="project" value="TreeGrafter"/>
</dbReference>
<evidence type="ECO:0000256" key="19">
    <source>
        <dbReference type="ARBA" id="ARBA00023034"/>
    </source>
</evidence>
<feature type="domain" description="Cbl-PTB" evidence="28">
    <location>
        <begin position="31"/>
        <end position="335"/>
    </location>
</feature>
<dbReference type="PANTHER" id="PTHR23007">
    <property type="entry name" value="CBL"/>
    <property type="match status" value="1"/>
</dbReference>
<evidence type="ECO:0000313" key="29">
    <source>
        <dbReference type="Ensembl" id="ENSSGRP00000076794.1"/>
    </source>
</evidence>
<evidence type="ECO:0000256" key="12">
    <source>
        <dbReference type="ARBA" id="ARBA00022723"/>
    </source>
</evidence>
<keyword evidence="17 24" id="KW-0106">Calcium</keyword>
<dbReference type="UniPathway" id="UPA00143"/>
<dbReference type="CDD" id="cd16708">
    <property type="entry name" value="RING-HC_Cbl"/>
    <property type="match status" value="1"/>
</dbReference>
<evidence type="ECO:0000256" key="25">
    <source>
        <dbReference type="SAM" id="MobiDB-lite"/>
    </source>
</evidence>
<dbReference type="FunFam" id="1.20.930.20:FF:000001">
    <property type="entry name" value="E3 ubiquitin-protein ligase CBL"/>
    <property type="match status" value="1"/>
</dbReference>
<feature type="region of interest" description="Disordered" evidence="25">
    <location>
        <begin position="735"/>
        <end position="772"/>
    </location>
</feature>
<evidence type="ECO:0000256" key="11">
    <source>
        <dbReference type="ARBA" id="ARBA00022679"/>
    </source>
</evidence>
<dbReference type="GO" id="GO:0005509">
    <property type="term" value="F:calcium ion binding"/>
    <property type="evidence" value="ECO:0007669"/>
    <property type="project" value="UniProtKB-UniRule"/>
</dbReference>
<dbReference type="InterPro" id="IPR024162">
    <property type="entry name" value="Adaptor_Cbl"/>
</dbReference>
<sequence length="822" mass="91783">MAGNLKKGGGLIGMMKDAFQPHHHLHHSHHQPGAVDKKTVEKCWKCMDKVVRLCQNPKLALKNSPPYILDLLPDTYQHLRTILSRYEGKMETLGDNEYFRVFMENLTKKTKQTISLFKDGKERMFEENSQPRRNLTKLSLIFSHMLAELKAIFPNGLFQGDNFRITKADAAEFWRRSFGDKTIVPWKVFRQALHEFHPISSGLEAMALKSTIDLTCNDYISVFEFDIFTRLFQPWSSLLRNWNSLAVTHPGYMAFLTYDEVKARLQKFIHKPGSYIFRLSCTRLGQWAIGYVTADGNILQTIPHNKPLFQALIDGFREGFYLFPDGRTQNPDLTGLCEPSPQDHIKVTQEQYELYCEMGSTFQLCKICAENDKDVKIEPCGHLMCTSCLTAWQESEGQGCPFCRCEIKGTEPIVVDPFDPKDPNSGGSYGGCRSMFGAEGAPSPSYDDDDDDRLEDSPFMISKLVGAKAPSHHKDKPLPLPPGLRDLPPPPPPDRPHPTGLDNRLPRRPLPSTPGEPPRDKLPPAPPNRNMPDWNSRPVPKAPSQPPASGDARGSRELSNRHSLPLQLPSTLDARAEGLRNNGPPSLDHQLSFGSSNPGSDYDSPKVKPSASANAIYSLAFRPLSAVKSQTGEDTCENDEESEYMTPSSRPVLPSAAGEAVPRPPPPLSLSPSPQMYEAMYNIQAQALTASAPHQEEENSYDYPKPHIPTNLARRTLSDINPTSSAFSRLSMDIMDPNEAPERPPKPLPRRINSDRRPSPVPHGASPGPSQQISSEIEHLLSQGYSHQDIQKALMIAQNNIEMAKNILREFVSIPSTAHILT</sequence>
<dbReference type="Gene3D" id="3.30.505.10">
    <property type="entry name" value="SH2 domain"/>
    <property type="match status" value="1"/>
</dbReference>
<dbReference type="InterPro" id="IPR014742">
    <property type="entry name" value="Adaptor_Cbl_SH2-like"/>
</dbReference>
<dbReference type="SUPFAM" id="SSF57850">
    <property type="entry name" value="RING/U-box"/>
    <property type="match status" value="1"/>
</dbReference>
<dbReference type="GO" id="GO:0005829">
    <property type="term" value="C:cytosol"/>
    <property type="evidence" value="ECO:0007669"/>
    <property type="project" value="UniProtKB-ARBA"/>
</dbReference>
<dbReference type="SUPFAM" id="SSF46934">
    <property type="entry name" value="UBA-like"/>
    <property type="match status" value="1"/>
</dbReference>
<dbReference type="Proteomes" id="UP000472262">
    <property type="component" value="Unassembled WGS sequence"/>
</dbReference>
<dbReference type="InterPro" id="IPR001841">
    <property type="entry name" value="Znf_RING"/>
</dbReference>
<evidence type="ECO:0000256" key="2">
    <source>
        <dbReference type="ARBA" id="ARBA00004138"/>
    </source>
</evidence>
<dbReference type="GO" id="GO:0030971">
    <property type="term" value="F:receptor tyrosine kinase binding"/>
    <property type="evidence" value="ECO:0007669"/>
    <property type="project" value="TreeGrafter"/>
</dbReference>
<dbReference type="GO" id="GO:0042059">
    <property type="term" value="P:negative regulation of epidermal growth factor receptor signaling pathway"/>
    <property type="evidence" value="ECO:0007669"/>
    <property type="project" value="UniProtKB-ARBA"/>
</dbReference>
<dbReference type="Pfam" id="PF00097">
    <property type="entry name" value="zf-C3HC4"/>
    <property type="match status" value="1"/>
</dbReference>
<evidence type="ECO:0000256" key="7">
    <source>
        <dbReference type="ARBA" id="ARBA00012483"/>
    </source>
</evidence>
<dbReference type="InterPro" id="IPR009060">
    <property type="entry name" value="UBA-like_sf"/>
</dbReference>
<comment type="pathway">
    <text evidence="6 24">Protein modification; protein ubiquitination.</text>
</comment>
<evidence type="ECO:0000256" key="3">
    <source>
        <dbReference type="ARBA" id="ARBA00004236"/>
    </source>
</evidence>
<keyword evidence="11 24" id="KW-0808">Transferase</keyword>
<dbReference type="GO" id="GO:1902531">
    <property type="term" value="P:regulation of intracellular signal transduction"/>
    <property type="evidence" value="ECO:0007669"/>
    <property type="project" value="UniProtKB-ARBA"/>
</dbReference>
<keyword evidence="15 24" id="KW-0833">Ubl conjugation pathway</keyword>
<feature type="compositionally biased region" description="Acidic residues" evidence="25">
    <location>
        <begin position="634"/>
        <end position="643"/>
    </location>
</feature>
<keyword evidence="20" id="KW-0472">Membrane</keyword>
<dbReference type="Gene3D" id="1.20.930.20">
    <property type="entry name" value="Adaptor protein Cbl, N-terminal domain"/>
    <property type="match status" value="1"/>
</dbReference>
<evidence type="ECO:0000256" key="23">
    <source>
        <dbReference type="PROSITE-ProRule" id="PRU00175"/>
    </source>
</evidence>
<dbReference type="InterPro" id="IPR015940">
    <property type="entry name" value="UBA"/>
</dbReference>
<keyword evidence="10" id="KW-0597">Phosphoprotein</keyword>
<feature type="region of interest" description="Disordered" evidence="25">
    <location>
        <begin position="414"/>
        <end position="610"/>
    </location>
</feature>
<evidence type="ECO:0000256" key="17">
    <source>
        <dbReference type="ARBA" id="ARBA00022837"/>
    </source>
</evidence>
<evidence type="ECO:0000256" key="10">
    <source>
        <dbReference type="ARBA" id="ARBA00022553"/>
    </source>
</evidence>
<dbReference type="FunFam" id="1.10.238.10:FF:000022">
    <property type="entry name" value="E3 ubiquitin-protein ligase CBL"/>
    <property type="match status" value="1"/>
</dbReference>
<dbReference type="InterPro" id="IPR036537">
    <property type="entry name" value="Adaptor_Cbl_N_dom_sf"/>
</dbReference>
<evidence type="ECO:0000256" key="4">
    <source>
        <dbReference type="ARBA" id="ARBA00004496"/>
    </source>
</evidence>
<dbReference type="PROSITE" id="PS50089">
    <property type="entry name" value="ZF_RING_2"/>
    <property type="match status" value="1"/>
</dbReference>
<keyword evidence="8" id="KW-1003">Cell membrane</keyword>
<evidence type="ECO:0000256" key="8">
    <source>
        <dbReference type="ARBA" id="ARBA00022475"/>
    </source>
</evidence>
<dbReference type="GO" id="GO:0001784">
    <property type="term" value="F:phosphotyrosine residue binding"/>
    <property type="evidence" value="ECO:0007669"/>
    <property type="project" value="UniProtKB-UniRule"/>
</dbReference>
<evidence type="ECO:0000259" key="27">
    <source>
        <dbReference type="PROSITE" id="PS50089"/>
    </source>
</evidence>
<evidence type="ECO:0000256" key="9">
    <source>
        <dbReference type="ARBA" id="ARBA00022490"/>
    </source>
</evidence>
<protein>
    <recommendedName>
        <fullName evidence="22 24">E3 ubiquitin-protein ligase CBL</fullName>
        <ecNumber evidence="7 24">2.3.2.27</ecNumber>
    </recommendedName>
</protein>
<dbReference type="PROSITE" id="PS00518">
    <property type="entry name" value="ZF_RING_1"/>
    <property type="match status" value="1"/>
</dbReference>
<accession>A0A672QL68</accession>
<dbReference type="PROSITE" id="PS50030">
    <property type="entry name" value="UBA"/>
    <property type="match status" value="1"/>
</dbReference>
<evidence type="ECO:0000256" key="16">
    <source>
        <dbReference type="ARBA" id="ARBA00022833"/>
    </source>
</evidence>
<dbReference type="Gene3D" id="1.10.8.10">
    <property type="entry name" value="DNA helicase RuvA subunit, C-terminal domain"/>
    <property type="match status" value="1"/>
</dbReference>
<organism evidence="29 30">
    <name type="scientific">Sinocyclocheilus grahami</name>
    <name type="common">Dianchi golden-line fish</name>
    <name type="synonym">Barbus grahami</name>
    <dbReference type="NCBI Taxonomy" id="75366"/>
    <lineage>
        <taxon>Eukaryota</taxon>
        <taxon>Metazoa</taxon>
        <taxon>Chordata</taxon>
        <taxon>Craniata</taxon>
        <taxon>Vertebrata</taxon>
        <taxon>Euteleostomi</taxon>
        <taxon>Actinopterygii</taxon>
        <taxon>Neopterygii</taxon>
        <taxon>Teleostei</taxon>
        <taxon>Ostariophysi</taxon>
        <taxon>Cypriniformes</taxon>
        <taxon>Cyprinidae</taxon>
        <taxon>Cyprininae</taxon>
        <taxon>Sinocyclocheilus</taxon>
    </lineage>
</organism>
<evidence type="ECO:0000256" key="1">
    <source>
        <dbReference type="ARBA" id="ARBA00000900"/>
    </source>
</evidence>
<feature type="domain" description="UBA" evidence="26">
    <location>
        <begin position="772"/>
        <end position="811"/>
    </location>
</feature>
<keyword evidence="19" id="KW-0333">Golgi apparatus</keyword>
<keyword evidence="18" id="KW-0832">Ubl conjugation</keyword>
<evidence type="ECO:0000256" key="6">
    <source>
        <dbReference type="ARBA" id="ARBA00004906"/>
    </source>
</evidence>
<feature type="region of interest" description="Disordered" evidence="25">
    <location>
        <begin position="690"/>
        <end position="723"/>
    </location>
</feature>
<dbReference type="InterPro" id="IPR014741">
    <property type="entry name" value="Adaptor_Cbl_EF_hand-like"/>
</dbReference>
<dbReference type="FunFam" id="1.10.8.10:FF:000030">
    <property type="entry name" value="E3 ubiquitin-protein ligase CBL"/>
    <property type="match status" value="1"/>
</dbReference>
<dbReference type="InterPro" id="IPR013083">
    <property type="entry name" value="Znf_RING/FYVE/PHD"/>
</dbReference>
<comment type="function">
    <text evidence="24">E3 ubiquitin-protein ligase which accepts ubiquitin from specific E2 ubiquitin-conjugating enzymes, and transfers it to substrates, generally promoting their degradation by the proteasome.</text>
</comment>
<dbReference type="FunFam" id="3.30.40.10:FF:000015">
    <property type="entry name" value="E3 ubiquitin-protein ligase CBL"/>
    <property type="match status" value="1"/>
</dbReference>
<dbReference type="GO" id="GO:0061630">
    <property type="term" value="F:ubiquitin protein ligase activity"/>
    <property type="evidence" value="ECO:0007669"/>
    <property type="project" value="UniProtKB-EC"/>
</dbReference>
<dbReference type="SUPFAM" id="SSF55550">
    <property type="entry name" value="SH2 domain"/>
    <property type="match status" value="1"/>
</dbReference>
<evidence type="ECO:0000259" key="28">
    <source>
        <dbReference type="PROSITE" id="PS51506"/>
    </source>
</evidence>